<name>A0A0W8E434_9ZZZZ</name>
<comment type="caution">
    <text evidence="6">The sequence shown here is derived from an EMBL/GenBank/DDBJ whole genome shotgun (WGS) entry which is preliminary data.</text>
</comment>
<feature type="coiled-coil region" evidence="3">
    <location>
        <begin position="149"/>
        <end position="209"/>
    </location>
</feature>
<evidence type="ECO:0000256" key="2">
    <source>
        <dbReference type="ARBA" id="ARBA00023054"/>
    </source>
</evidence>
<dbReference type="InterPro" id="IPR059052">
    <property type="entry name" value="HH_YbhG-like"/>
</dbReference>
<dbReference type="Gene3D" id="2.40.30.170">
    <property type="match status" value="1"/>
</dbReference>
<dbReference type="AlphaFoldDB" id="A0A0W8E434"/>
<dbReference type="PANTHER" id="PTHR32347">
    <property type="entry name" value="EFFLUX SYSTEM COMPONENT YKNX-RELATED"/>
    <property type="match status" value="1"/>
</dbReference>
<feature type="domain" description="YbhG-like alpha-helical hairpin" evidence="5">
    <location>
        <begin position="92"/>
        <end position="205"/>
    </location>
</feature>
<dbReference type="Pfam" id="PF25881">
    <property type="entry name" value="HH_YBHG"/>
    <property type="match status" value="1"/>
</dbReference>
<comment type="subcellular location">
    <subcellularLocation>
        <location evidence="1">Cell envelope</location>
    </subcellularLocation>
</comment>
<proteinExistence type="predicted"/>
<dbReference type="Gene3D" id="2.40.50.100">
    <property type="match status" value="2"/>
</dbReference>
<evidence type="ECO:0000256" key="3">
    <source>
        <dbReference type="SAM" id="Coils"/>
    </source>
</evidence>
<organism evidence="6">
    <name type="scientific">hydrocarbon metagenome</name>
    <dbReference type="NCBI Taxonomy" id="938273"/>
    <lineage>
        <taxon>unclassified sequences</taxon>
        <taxon>metagenomes</taxon>
        <taxon>ecological metagenomes</taxon>
    </lineage>
</organism>
<evidence type="ECO:0000313" key="6">
    <source>
        <dbReference type="EMBL" id="KUG03387.1"/>
    </source>
</evidence>
<accession>A0A0W8E434</accession>
<dbReference type="PANTHER" id="PTHR32347:SF23">
    <property type="entry name" value="BLL5650 PROTEIN"/>
    <property type="match status" value="1"/>
</dbReference>
<feature type="transmembrane region" description="Helical" evidence="4">
    <location>
        <begin position="7"/>
        <end position="25"/>
    </location>
</feature>
<evidence type="ECO:0000256" key="4">
    <source>
        <dbReference type="SAM" id="Phobius"/>
    </source>
</evidence>
<gene>
    <name evidence="6" type="ORF">ASZ90_019175</name>
</gene>
<dbReference type="SUPFAM" id="SSF111369">
    <property type="entry name" value="HlyD-like secretion proteins"/>
    <property type="match status" value="1"/>
</dbReference>
<evidence type="ECO:0000256" key="1">
    <source>
        <dbReference type="ARBA" id="ARBA00004196"/>
    </source>
</evidence>
<evidence type="ECO:0000259" key="5">
    <source>
        <dbReference type="Pfam" id="PF25881"/>
    </source>
</evidence>
<keyword evidence="2 3" id="KW-0175">Coiled coil</keyword>
<dbReference type="InterPro" id="IPR050465">
    <property type="entry name" value="UPF0194_transport"/>
</dbReference>
<sequence length="332" mass="36230">MHAKKPVIIMVVLVIIGLASYWTYYHYYRPPQNRIEASGTIEAESVELNVRISATLIRMAGEEGDSVSKGQLVAELSRSDLLAQRERDALSVTALEAKLDDLLSGARSQEIKEASSNVSITSASLQQLDLDLERTTRLYEAGAVSEAELQQLQLNRNNLAYQLDAAEARLSLLQAGNRPGVIEAATAELERSKAVLKAADAQLEDLQIVSPINGVISSKNYAVGEYVQVGSSLARITDLQDMWIKVYIPTDDLPNIKLKQKASVYVSGSDKTFTATVISISSQGEFTPKTIQTKKERTNIVYAVKLALDNEAGLLKPGMPADVIFDRSDSDA</sequence>
<protein>
    <submittedName>
        <fullName evidence="6">Hlyd family secretion protein</fullName>
    </submittedName>
</protein>
<keyword evidence="4" id="KW-1133">Transmembrane helix</keyword>
<dbReference type="EMBL" id="LNQE01001882">
    <property type="protein sequence ID" value="KUG03387.1"/>
    <property type="molecule type" value="Genomic_DNA"/>
</dbReference>
<dbReference type="GO" id="GO:0030313">
    <property type="term" value="C:cell envelope"/>
    <property type="evidence" value="ECO:0007669"/>
    <property type="project" value="UniProtKB-SubCell"/>
</dbReference>
<keyword evidence="4" id="KW-0472">Membrane</keyword>
<keyword evidence="4" id="KW-0812">Transmembrane</keyword>
<reference evidence="6" key="1">
    <citation type="journal article" date="2015" name="Proc. Natl. Acad. Sci. U.S.A.">
        <title>Networks of energetic and metabolic interactions define dynamics in microbial communities.</title>
        <authorList>
            <person name="Embree M."/>
            <person name="Liu J.K."/>
            <person name="Al-Bassam M.M."/>
            <person name="Zengler K."/>
        </authorList>
    </citation>
    <scope>NUCLEOTIDE SEQUENCE</scope>
</reference>